<evidence type="ECO:0000256" key="4">
    <source>
        <dbReference type="SAM" id="Phobius"/>
    </source>
</evidence>
<reference evidence="6 7" key="1">
    <citation type="submission" date="2015-04" db="EMBL/GenBank/DDBJ databases">
        <title>Complete Sequence for the Genome of the Thioalkalivibrio versutus D301.</title>
        <authorList>
            <person name="Mu T."/>
            <person name="Zhou J."/>
            <person name="Xu X."/>
        </authorList>
    </citation>
    <scope>NUCLEOTIDE SEQUENCE [LARGE SCALE GENOMIC DNA]</scope>
    <source>
        <strain evidence="6 7">D301</strain>
    </source>
</reference>
<organism evidence="6 7">
    <name type="scientific">Thioalkalivibrio versutus</name>
    <dbReference type="NCBI Taxonomy" id="106634"/>
    <lineage>
        <taxon>Bacteria</taxon>
        <taxon>Pseudomonadati</taxon>
        <taxon>Pseudomonadota</taxon>
        <taxon>Gammaproteobacteria</taxon>
        <taxon>Chromatiales</taxon>
        <taxon>Ectothiorhodospiraceae</taxon>
        <taxon>Thioalkalivibrio</taxon>
    </lineage>
</organism>
<sequence length="395" mass="41740">MIRRHPLAVIVVAQLFGTSLWFSVNGVGLSLQQALGWSPAEIGWLTMATQLGFITGTLAVAATGLADRFRASRVFAISALFGAGLNAVFILLAGVWELALLTRFLVGLALAGVYPLGMKLVIGWTPQYKGWALSWLLGMLTLGTALPHLLRGATLDFPWAVPVLLASGLALLAALMILRLGDGPHLPPPGSTPGLGKGFHALARRDFRAVAGGYFGHCWELYAFWTLVPLLVARELARMEADAALIPWLAFGVIALGLAGCVWGGRLSRGLGSLRVARVALATSGLACLLYPLLAGQSPWLLFGLLALWGLTVIADSPQFSALAADSAPEDAVGSALSVMNAIGFALTLPGIWLTGWLWADGGVWVLWLLLPGPLLGLWALARLSAPHRAREAVD</sequence>
<dbReference type="STRING" id="106634.TVD_08650"/>
<feature type="transmembrane region" description="Helical" evidence="4">
    <location>
        <begin position="130"/>
        <end position="151"/>
    </location>
</feature>
<feature type="transmembrane region" description="Helical" evidence="4">
    <location>
        <begin position="337"/>
        <end position="359"/>
    </location>
</feature>
<keyword evidence="7" id="KW-1185">Reference proteome</keyword>
<feature type="transmembrane region" description="Helical" evidence="4">
    <location>
        <begin position="214"/>
        <end position="233"/>
    </location>
</feature>
<dbReference type="SUPFAM" id="SSF103473">
    <property type="entry name" value="MFS general substrate transporter"/>
    <property type="match status" value="1"/>
</dbReference>
<feature type="transmembrane region" description="Helical" evidence="4">
    <location>
        <begin position="74"/>
        <end position="94"/>
    </location>
</feature>
<protein>
    <submittedName>
        <fullName evidence="6">MFS transporter</fullName>
    </submittedName>
</protein>
<dbReference type="PANTHER" id="PTHR23521">
    <property type="entry name" value="TRANSPORTER MFS SUPERFAMILY"/>
    <property type="match status" value="1"/>
</dbReference>
<dbReference type="InterPro" id="IPR036259">
    <property type="entry name" value="MFS_trans_sf"/>
</dbReference>
<evidence type="ECO:0000256" key="3">
    <source>
        <dbReference type="ARBA" id="ARBA00023136"/>
    </source>
</evidence>
<proteinExistence type="predicted"/>
<dbReference type="PANTHER" id="PTHR23521:SF3">
    <property type="entry name" value="MFS TRANSPORTER"/>
    <property type="match status" value="1"/>
</dbReference>
<evidence type="ECO:0000313" key="7">
    <source>
        <dbReference type="Proteomes" id="UP000064201"/>
    </source>
</evidence>
<feature type="transmembrane region" description="Helical" evidence="4">
    <location>
        <begin position="157"/>
        <end position="178"/>
    </location>
</feature>
<evidence type="ECO:0000313" key="6">
    <source>
        <dbReference type="EMBL" id="AKJ95421.1"/>
    </source>
</evidence>
<keyword evidence="2 4" id="KW-1133">Transmembrane helix</keyword>
<dbReference type="RefSeq" id="WP_047251367.1">
    <property type="nucleotide sequence ID" value="NZ_CP011367.1"/>
</dbReference>
<feature type="transmembrane region" description="Helical" evidence="4">
    <location>
        <begin position="365"/>
        <end position="382"/>
    </location>
</feature>
<keyword evidence="1 4" id="KW-0812">Transmembrane</keyword>
<dbReference type="GO" id="GO:0005886">
    <property type="term" value="C:plasma membrane"/>
    <property type="evidence" value="ECO:0007669"/>
    <property type="project" value="TreeGrafter"/>
</dbReference>
<feature type="transmembrane region" description="Helical" evidence="4">
    <location>
        <begin position="300"/>
        <end position="325"/>
    </location>
</feature>
<dbReference type="GO" id="GO:0022857">
    <property type="term" value="F:transmembrane transporter activity"/>
    <property type="evidence" value="ECO:0007669"/>
    <property type="project" value="InterPro"/>
</dbReference>
<feature type="transmembrane region" description="Helical" evidence="4">
    <location>
        <begin position="42"/>
        <end position="62"/>
    </location>
</feature>
<evidence type="ECO:0000256" key="2">
    <source>
        <dbReference type="ARBA" id="ARBA00022989"/>
    </source>
</evidence>
<dbReference type="InterPro" id="IPR011701">
    <property type="entry name" value="MFS"/>
</dbReference>
<dbReference type="PROSITE" id="PS50850">
    <property type="entry name" value="MFS"/>
    <property type="match status" value="1"/>
</dbReference>
<feature type="transmembrane region" description="Helical" evidence="4">
    <location>
        <begin position="276"/>
        <end position="294"/>
    </location>
</feature>
<dbReference type="Proteomes" id="UP000064201">
    <property type="component" value="Chromosome"/>
</dbReference>
<dbReference type="AlphaFoldDB" id="A0A0G3G9A6"/>
<accession>A0A0G3G9A6</accession>
<dbReference type="EMBL" id="CP011367">
    <property type="protein sequence ID" value="AKJ95421.1"/>
    <property type="molecule type" value="Genomic_DNA"/>
</dbReference>
<dbReference type="Gene3D" id="1.20.1250.20">
    <property type="entry name" value="MFS general substrate transporter like domains"/>
    <property type="match status" value="1"/>
</dbReference>
<gene>
    <name evidence="6" type="ORF">TVD_08650</name>
</gene>
<dbReference type="InterPro" id="IPR020846">
    <property type="entry name" value="MFS_dom"/>
</dbReference>
<feature type="transmembrane region" description="Helical" evidence="4">
    <location>
        <begin position="245"/>
        <end position="264"/>
    </location>
</feature>
<dbReference type="OrthoDB" id="9781976at2"/>
<feature type="domain" description="Major facilitator superfamily (MFS) profile" evidence="5">
    <location>
        <begin position="1"/>
        <end position="389"/>
    </location>
</feature>
<keyword evidence="3 4" id="KW-0472">Membrane</keyword>
<name>A0A0G3G9A6_9GAMM</name>
<dbReference type="KEGG" id="tvr:TVD_08650"/>
<feature type="transmembrane region" description="Helical" evidence="4">
    <location>
        <begin position="100"/>
        <end position="118"/>
    </location>
</feature>
<evidence type="ECO:0000259" key="5">
    <source>
        <dbReference type="PROSITE" id="PS50850"/>
    </source>
</evidence>
<dbReference type="Pfam" id="PF07690">
    <property type="entry name" value="MFS_1"/>
    <property type="match status" value="1"/>
</dbReference>
<dbReference type="PATRIC" id="fig|106634.4.peg.1769"/>
<evidence type="ECO:0000256" key="1">
    <source>
        <dbReference type="ARBA" id="ARBA00022692"/>
    </source>
</evidence>